<dbReference type="RefSeq" id="WP_040322738.1">
    <property type="nucleotide sequence ID" value="NZ_LVZK01000001.1"/>
</dbReference>
<dbReference type="STRING" id="1823756.A4H34_06170"/>
<dbReference type="AlphaFoldDB" id="A0A179B4S9"/>
<reference evidence="2 3" key="1">
    <citation type="submission" date="2016-04" db="EMBL/GenBank/DDBJ databases">
        <title>Peptidophaga gingivicola gen. nov., sp. nov., isolated from human subgingival plaque.</title>
        <authorList>
            <person name="Beall C.J."/>
            <person name="Mokrzan E.M."/>
            <person name="Griffen A.L."/>
            <person name="Leys E.J."/>
        </authorList>
    </citation>
    <scope>NUCLEOTIDE SEQUENCE [LARGE SCALE GENOMIC DNA]</scope>
    <source>
        <strain evidence="2 3">BA112</strain>
    </source>
</reference>
<comment type="caution">
    <text evidence="2">The sequence shown here is derived from an EMBL/GenBank/DDBJ whole genome shotgun (WGS) entry which is preliminary data.</text>
</comment>
<feature type="transmembrane region" description="Helical" evidence="1">
    <location>
        <begin position="28"/>
        <end position="54"/>
    </location>
</feature>
<keyword evidence="1" id="KW-1133">Transmembrane helix</keyword>
<dbReference type="OrthoDB" id="3256223at2"/>
<protein>
    <submittedName>
        <fullName evidence="2">Uncharacterized protein</fullName>
    </submittedName>
</protein>
<keyword evidence="1" id="KW-0472">Membrane</keyword>
<name>A0A179B4S9_9ACTO</name>
<gene>
    <name evidence="2" type="ORF">A4H34_06170</name>
</gene>
<dbReference type="Proteomes" id="UP000078368">
    <property type="component" value="Unassembled WGS sequence"/>
</dbReference>
<organism evidence="2 3">
    <name type="scientific">Peptidiphaga gingivicola</name>
    <dbReference type="NCBI Taxonomy" id="2741497"/>
    <lineage>
        <taxon>Bacteria</taxon>
        <taxon>Bacillati</taxon>
        <taxon>Actinomycetota</taxon>
        <taxon>Actinomycetes</taxon>
        <taxon>Actinomycetales</taxon>
        <taxon>Actinomycetaceae</taxon>
        <taxon>Peptidiphaga</taxon>
    </lineage>
</organism>
<sequence length="83" mass="8804">MHYLPLASGTGLLVLGNGLPTGSLPLLLARLFVDLAGLVFIALSLIFLFSDFIARVRGASSVKRPHAPLGRHFADGATAEEFE</sequence>
<evidence type="ECO:0000313" key="2">
    <source>
        <dbReference type="EMBL" id="OAP86702.1"/>
    </source>
</evidence>
<evidence type="ECO:0000313" key="3">
    <source>
        <dbReference type="Proteomes" id="UP000078368"/>
    </source>
</evidence>
<evidence type="ECO:0000256" key="1">
    <source>
        <dbReference type="SAM" id="Phobius"/>
    </source>
</evidence>
<dbReference type="EMBL" id="LVZK01000001">
    <property type="protein sequence ID" value="OAP86702.1"/>
    <property type="molecule type" value="Genomic_DNA"/>
</dbReference>
<proteinExistence type="predicted"/>
<keyword evidence="1" id="KW-0812">Transmembrane</keyword>
<keyword evidence="3" id="KW-1185">Reference proteome</keyword>
<accession>A0A179B4S9</accession>